<dbReference type="Pfam" id="PF01074">
    <property type="entry name" value="Glyco_hydro_38N"/>
    <property type="match status" value="1"/>
</dbReference>
<proteinExistence type="predicted"/>
<dbReference type="InterPro" id="IPR011330">
    <property type="entry name" value="Glyco_hydro/deAcase_b/a-brl"/>
</dbReference>
<evidence type="ECO:0000259" key="1">
    <source>
        <dbReference type="Pfam" id="PF01074"/>
    </source>
</evidence>
<name>A0A920CAM6_9BACL</name>
<evidence type="ECO:0000313" key="3">
    <source>
        <dbReference type="Proteomes" id="UP000679779"/>
    </source>
</evidence>
<keyword evidence="3" id="KW-1185">Reference proteome</keyword>
<dbReference type="GO" id="GO:0004559">
    <property type="term" value="F:alpha-mannosidase activity"/>
    <property type="evidence" value="ECO:0007669"/>
    <property type="project" value="InterPro"/>
</dbReference>
<dbReference type="AlphaFoldDB" id="A0A920CAM6"/>
<comment type="caution">
    <text evidence="2">The sequence shown here is derived from an EMBL/GenBank/DDBJ whole genome shotgun (WGS) entry which is preliminary data.</text>
</comment>
<sequence length="817" mass="93346">MKYPERKWTIYVIHHSHTDIGYTERQEKIEQFHIDFIHQALSILASIESGERKDWAGFKWTCETFWAVERFWEQASEETREQFVRAVQSGAIGLSANYLNMTELIDGSLLRNMIAKSIRFAESHDIKVDSAMTADINGYSWGFAQELADAGVEHLLSCVHPHHGMFPLWKKQTPFWWETPKGNRLLVWNGDHYNLGNDFGFAPKATHSYVILDEFPNETNRENHWEVLEKRVFRYLSQLEAEKFPYSFVPVAVSGLMTDNAPPNAGIIPLLQEWNEKHGDLVELKMVTLSEFFTIFKPHADSIPVYKGDWPDWWSDGVASTAISTQVFRQAKRTLRLVKQLDPEHQVNSPDKIEEIEYQLIQYAEHTWGHSHSVSEPWNPHVQSLRVRKDAYAANASRLTSVALDRILRHRGEAELYPDRPFTYKVINPTAEPVEDVAFLHIDYWECPVFKHGMEVVEIETGSVVPHQIKAISRGWQIIIQVKLNAGEEQSYMLRPAVIESHITTINADLIGSDGVRDVVPFHPIDNPEKIRISEHKISTPYVHISWKAGEGITSWIDLTTGIDLLQESEHAPFTPVYEVTPVQNEAEIMSVRRGMGRNRKGFNVQRSVGRLVRIKTGEQGEMYGTIELQYEVAGMSYYSVFVTAYANMPRVDVAVRLHKDSVWSPENVYVSLPFRASEDEDEQLWLEKAGCMIRPGEDQLPGTCIDFYCIQEGLAFVSPQAGLALATPDAPLIQLGSIEHQARHLHQQSAKGKEPGHLYAWVLNNFWETNFQATVGGFYEFRYLLQWGNDLADANAAIGRCHQMNNGIVAFRTSSK</sequence>
<reference evidence="2" key="1">
    <citation type="submission" date="2021-03" db="EMBL/GenBank/DDBJ databases">
        <title>Antimicrobial resistance genes in bacteria isolated from Japanese honey, and their potential for conferring macrolide and lincosamide resistance in the American foulbrood pathogen Paenibacillus larvae.</title>
        <authorList>
            <person name="Okamoto M."/>
            <person name="Kumagai M."/>
            <person name="Kanamori H."/>
            <person name="Takamatsu D."/>
        </authorList>
    </citation>
    <scope>NUCLEOTIDE SEQUENCE</scope>
    <source>
        <strain evidence="2">J2TS6</strain>
    </source>
</reference>
<dbReference type="SUPFAM" id="SSF88713">
    <property type="entry name" value="Glycoside hydrolase/deacetylase"/>
    <property type="match status" value="1"/>
</dbReference>
<evidence type="ECO:0000313" key="2">
    <source>
        <dbReference type="EMBL" id="GIO29592.1"/>
    </source>
</evidence>
<dbReference type="InterPro" id="IPR027291">
    <property type="entry name" value="Glyco_hydro_38_N_sf"/>
</dbReference>
<feature type="domain" description="Glycoside hydrolase family 38 N-terminal" evidence="1">
    <location>
        <begin position="9"/>
        <end position="306"/>
    </location>
</feature>
<dbReference type="Gene3D" id="3.20.110.10">
    <property type="entry name" value="Glycoside hydrolase 38, N terminal domain"/>
    <property type="match status" value="1"/>
</dbReference>
<dbReference type="CDD" id="cd10791">
    <property type="entry name" value="GH38N_AMII_like_1"/>
    <property type="match status" value="1"/>
</dbReference>
<dbReference type="EMBL" id="BORQ01000001">
    <property type="protein sequence ID" value="GIO29592.1"/>
    <property type="molecule type" value="Genomic_DNA"/>
</dbReference>
<dbReference type="Proteomes" id="UP000679779">
    <property type="component" value="Unassembled WGS sequence"/>
</dbReference>
<dbReference type="InterPro" id="IPR000602">
    <property type="entry name" value="Glyco_hydro_38_N"/>
</dbReference>
<accession>A0A920CAM6</accession>
<dbReference type="GO" id="GO:0006013">
    <property type="term" value="P:mannose metabolic process"/>
    <property type="evidence" value="ECO:0007669"/>
    <property type="project" value="InterPro"/>
</dbReference>
<gene>
    <name evidence="2" type="ORF">J2TS6_07330</name>
</gene>
<dbReference type="RefSeq" id="WP_160037789.1">
    <property type="nucleotide sequence ID" value="NZ_BORQ01000001.1"/>
</dbReference>
<organism evidence="2 3">
    <name type="scientific">Paenibacillus albilobatus</name>
    <dbReference type="NCBI Taxonomy" id="2716884"/>
    <lineage>
        <taxon>Bacteria</taxon>
        <taxon>Bacillati</taxon>
        <taxon>Bacillota</taxon>
        <taxon>Bacilli</taxon>
        <taxon>Bacillales</taxon>
        <taxon>Paenibacillaceae</taxon>
        <taxon>Paenibacillus</taxon>
    </lineage>
</organism>
<protein>
    <recommendedName>
        <fullName evidence="1">Glycoside hydrolase family 38 N-terminal domain-containing protein</fullName>
    </recommendedName>
</protein>